<accession>A0A2S9XF83</accession>
<dbReference type="RefSeq" id="WP_106394648.1">
    <property type="nucleotide sequence ID" value="NZ_PVNK01000239.1"/>
</dbReference>
<dbReference type="InterPro" id="IPR051082">
    <property type="entry name" value="Pentapeptide-BTB/POZ_domain"/>
</dbReference>
<dbReference type="SUPFAM" id="SSF141571">
    <property type="entry name" value="Pentapeptide repeat-like"/>
    <property type="match status" value="2"/>
</dbReference>
<sequence>MKIIKPNRVSALTRCFEHVGVGYLGISALCFLPFSDGDVDLLSEISLWKFVAERLEGVSLDDAVPKARGEYLVNGSLFPPPGATSVVAEAAVGGLVKSIRATGERAWLNSRRKTEPRPLEVMPLDWSRTYGGPDFPHNPLGMGRKEVEFDGVRAVPLPQLEPVDQRLARRDEVGAPIGLGPIDLSWPTRQRLAGTYDEQWLREHSPGPARDLDWSFFNTASRDQQREGAWLPGDAYGFRHMHPSEATVGGRLPPVVARAFISRRDRAPSAAENFERARAAAAPGLDDELAWAMQTDGTTFEEVVLAATTLWFFPDAKRLVLVFTGSTRILTDDGSDVVHLLIAAERSGHPRTLEHYEEVLAERLHPKRGAIAALRDQDLLPEGVSPTLDEVAEDEALFANEGLLAQALFRRAELEHRAIITALEAEGIPESMFPEPPRPPAPPPSIEELPALAEEMLAEAKVQEAEARTQVEAMRAEAEQRLRDEDIDPSFLSQDVGGPPTWTAQAVRDELQMAVDACEAEGADASAFEGMLADEKLQAQWDEQEAQLLAMYRLGAHLQRPAARLPEDAANELRARVERAIANGEPLRELELTGADLRGLELCRADLRGALLESAVLDGVDLSGADLSDAVLAHASLRGTVLDRCTLTNTNLGKADLQGASMRGTKLAKTVLFGADLEGASLAGATVDDVLLIETKLQKVDATGLRAPGLTLLDADISGSDFAGADLSGATLVRIDLSSLDLSGAALVETNFVHCKLDDARLDDADLSGARFVHACSLDRVGLTRAKASRANLRGSSMREAKLSGADLSAADLSECVLVGANFEHARAREAQLAKADLTGARLANADFLGASFLGAELDAAELADANLFGADLARARIDEHTNTGGTNLTRARVYPRARLDDGSVA</sequence>
<dbReference type="PANTHER" id="PTHR14136">
    <property type="entry name" value="BTB_POZ DOMAIN-CONTAINING PROTEIN KCTD9"/>
    <property type="match status" value="1"/>
</dbReference>
<dbReference type="Pfam" id="PF09937">
    <property type="entry name" value="DUF2169"/>
    <property type="match status" value="1"/>
</dbReference>
<evidence type="ECO:0000259" key="1">
    <source>
        <dbReference type="Pfam" id="PF09937"/>
    </source>
</evidence>
<dbReference type="Gene3D" id="2.160.20.80">
    <property type="entry name" value="E3 ubiquitin-protein ligase SopA"/>
    <property type="match status" value="3"/>
</dbReference>
<gene>
    <name evidence="2" type="primary">pipB2_3</name>
    <name evidence="2" type="ORF">ENSA5_54360</name>
</gene>
<organism evidence="2 3">
    <name type="scientific">Enhygromyxa salina</name>
    <dbReference type="NCBI Taxonomy" id="215803"/>
    <lineage>
        <taxon>Bacteria</taxon>
        <taxon>Pseudomonadati</taxon>
        <taxon>Myxococcota</taxon>
        <taxon>Polyangia</taxon>
        <taxon>Nannocystales</taxon>
        <taxon>Nannocystaceae</taxon>
        <taxon>Enhygromyxa</taxon>
    </lineage>
</organism>
<protein>
    <submittedName>
        <fullName evidence="2">Secreted effector protein pipB2</fullName>
    </submittedName>
</protein>
<dbReference type="Pfam" id="PF00805">
    <property type="entry name" value="Pentapeptide"/>
    <property type="match status" value="3"/>
</dbReference>
<dbReference type="InterPro" id="IPR001646">
    <property type="entry name" value="5peptide_repeat"/>
</dbReference>
<name>A0A2S9XF83_9BACT</name>
<reference evidence="2 3" key="1">
    <citation type="submission" date="2018-03" db="EMBL/GenBank/DDBJ databases">
        <title>Draft Genome Sequences of the Obligatory Marine Myxobacteria Enhygromyxa salina SWB005.</title>
        <authorList>
            <person name="Poehlein A."/>
            <person name="Moghaddam J.A."/>
            <person name="Harms H."/>
            <person name="Alanjari M."/>
            <person name="Koenig G.M."/>
            <person name="Daniel R."/>
            <person name="Schaeberle T.F."/>
        </authorList>
    </citation>
    <scope>NUCLEOTIDE SEQUENCE [LARGE SCALE GENOMIC DNA]</scope>
    <source>
        <strain evidence="2 3">SWB005</strain>
    </source>
</reference>
<dbReference type="PANTHER" id="PTHR14136:SF17">
    <property type="entry name" value="BTB_POZ DOMAIN-CONTAINING PROTEIN KCTD9"/>
    <property type="match status" value="1"/>
</dbReference>
<keyword evidence="3" id="KW-1185">Reference proteome</keyword>
<dbReference type="InterPro" id="IPR018683">
    <property type="entry name" value="DUF2169"/>
</dbReference>
<dbReference type="EMBL" id="PVNK01000239">
    <property type="protein sequence ID" value="PRP91528.1"/>
    <property type="molecule type" value="Genomic_DNA"/>
</dbReference>
<feature type="domain" description="DUF2169" evidence="1">
    <location>
        <begin position="59"/>
        <end position="323"/>
    </location>
</feature>
<proteinExistence type="predicted"/>
<dbReference type="AlphaFoldDB" id="A0A2S9XF83"/>
<comment type="caution">
    <text evidence="2">The sequence shown here is derived from an EMBL/GenBank/DDBJ whole genome shotgun (WGS) entry which is preliminary data.</text>
</comment>
<dbReference type="OrthoDB" id="233093at2"/>
<evidence type="ECO:0000313" key="3">
    <source>
        <dbReference type="Proteomes" id="UP000237968"/>
    </source>
</evidence>
<evidence type="ECO:0000313" key="2">
    <source>
        <dbReference type="EMBL" id="PRP91528.1"/>
    </source>
</evidence>
<dbReference type="Proteomes" id="UP000237968">
    <property type="component" value="Unassembled WGS sequence"/>
</dbReference>